<comment type="caution">
    <text evidence="3">The sequence shown here is derived from an EMBL/GenBank/DDBJ whole genome shotgun (WGS) entry which is preliminary data.</text>
</comment>
<reference evidence="3" key="1">
    <citation type="journal article" date="2023" name="Plant J.">
        <title>Genome sequences and population genomics provide insights into the demographic history, inbreeding, and mutation load of two 'living fossil' tree species of Dipteronia.</title>
        <authorList>
            <person name="Feng Y."/>
            <person name="Comes H.P."/>
            <person name="Chen J."/>
            <person name="Zhu S."/>
            <person name="Lu R."/>
            <person name="Zhang X."/>
            <person name="Li P."/>
            <person name="Qiu J."/>
            <person name="Olsen K.M."/>
            <person name="Qiu Y."/>
        </authorList>
    </citation>
    <scope>NUCLEOTIDE SEQUENCE</scope>
    <source>
        <strain evidence="3">KIB01</strain>
    </source>
</reference>
<feature type="domain" description="RNase H type-1" evidence="2">
    <location>
        <begin position="21"/>
        <end position="104"/>
    </location>
</feature>
<dbReference type="EMBL" id="JANJYI010000008">
    <property type="protein sequence ID" value="KAK2638809.1"/>
    <property type="molecule type" value="Genomic_DNA"/>
</dbReference>
<evidence type="ECO:0000259" key="2">
    <source>
        <dbReference type="Pfam" id="PF13456"/>
    </source>
</evidence>
<dbReference type="InterPro" id="IPR036397">
    <property type="entry name" value="RNaseH_sf"/>
</dbReference>
<dbReference type="GO" id="GO:0004523">
    <property type="term" value="F:RNA-DNA hybrid ribonuclease activity"/>
    <property type="evidence" value="ECO:0007669"/>
    <property type="project" value="InterPro"/>
</dbReference>
<dbReference type="CDD" id="cd06222">
    <property type="entry name" value="RNase_H_like"/>
    <property type="match status" value="1"/>
</dbReference>
<dbReference type="GO" id="GO:0003676">
    <property type="term" value="F:nucleic acid binding"/>
    <property type="evidence" value="ECO:0007669"/>
    <property type="project" value="InterPro"/>
</dbReference>
<keyword evidence="4" id="KW-1185">Reference proteome</keyword>
<evidence type="ECO:0000256" key="1">
    <source>
        <dbReference type="SAM" id="Phobius"/>
    </source>
</evidence>
<keyword evidence="1" id="KW-0812">Transmembrane</keyword>
<accession>A0AAD9TNG1</accession>
<dbReference type="Gene3D" id="3.30.420.10">
    <property type="entry name" value="Ribonuclease H-like superfamily/Ribonuclease H"/>
    <property type="match status" value="1"/>
</dbReference>
<keyword evidence="1" id="KW-1133">Transmembrane helix</keyword>
<dbReference type="SUPFAM" id="SSF53098">
    <property type="entry name" value="Ribonuclease H-like"/>
    <property type="match status" value="1"/>
</dbReference>
<dbReference type="InterPro" id="IPR044730">
    <property type="entry name" value="RNase_H-like_dom_plant"/>
</dbReference>
<dbReference type="PANTHER" id="PTHR33033:SF118">
    <property type="entry name" value="OS02G0175302 PROTEIN"/>
    <property type="match status" value="1"/>
</dbReference>
<dbReference type="AlphaFoldDB" id="A0AAD9TNG1"/>
<dbReference type="InterPro" id="IPR012337">
    <property type="entry name" value="RNaseH-like_sf"/>
</dbReference>
<evidence type="ECO:0000313" key="3">
    <source>
        <dbReference type="EMBL" id="KAK2638809.1"/>
    </source>
</evidence>
<name>A0AAD9TNG1_9ROSI</name>
<feature type="transmembrane region" description="Helical" evidence="1">
    <location>
        <begin position="113"/>
        <end position="140"/>
    </location>
</feature>
<feature type="transmembrane region" description="Helical" evidence="1">
    <location>
        <begin position="203"/>
        <end position="225"/>
    </location>
</feature>
<dbReference type="PANTHER" id="PTHR33033">
    <property type="entry name" value="POLYNUCLEOTIDYL TRANSFERASE, RIBONUCLEASE H-LIKE SUPERFAMILY PROTEIN-RELATED"/>
    <property type="match status" value="1"/>
</dbReference>
<keyword evidence="1" id="KW-0472">Membrane</keyword>
<dbReference type="Pfam" id="PF13456">
    <property type="entry name" value="RVT_3"/>
    <property type="match status" value="1"/>
</dbReference>
<proteinExistence type="predicted"/>
<gene>
    <name evidence="3" type="ORF">Ddye_026604</name>
</gene>
<evidence type="ECO:0000313" key="4">
    <source>
        <dbReference type="Proteomes" id="UP001280121"/>
    </source>
</evidence>
<organism evidence="3 4">
    <name type="scientific">Dipteronia dyeriana</name>
    <dbReference type="NCBI Taxonomy" id="168575"/>
    <lineage>
        <taxon>Eukaryota</taxon>
        <taxon>Viridiplantae</taxon>
        <taxon>Streptophyta</taxon>
        <taxon>Embryophyta</taxon>
        <taxon>Tracheophyta</taxon>
        <taxon>Spermatophyta</taxon>
        <taxon>Magnoliopsida</taxon>
        <taxon>eudicotyledons</taxon>
        <taxon>Gunneridae</taxon>
        <taxon>Pentapetalae</taxon>
        <taxon>rosids</taxon>
        <taxon>malvids</taxon>
        <taxon>Sapindales</taxon>
        <taxon>Sapindaceae</taxon>
        <taxon>Hippocastanoideae</taxon>
        <taxon>Acereae</taxon>
        <taxon>Dipteronia</taxon>
    </lineage>
</organism>
<dbReference type="Proteomes" id="UP001280121">
    <property type="component" value="Unassembled WGS sequence"/>
</dbReference>
<sequence length="269" mass="29736">MSSDIKFNIYGLAFGKPGPIGIGGVLRDGEGKVLCMLSLFVGVKDSNAAKILAIHKAVDLCSSVSACVGRNLVIESDSKIVVYWINSKGIGNANHVQLIFDIRNKLKFLGDELFAFSVLLLLLLFRLVFIFGFIFVLLGFSAPVVGRGFGQMNTKRTRSLSMTDYLTKKKSIIDSLQYSGNIISEDDKDMNILNGFKPQYDPFVIPVTSLPGCYSLPEITVLLLAHKARLDKHQQVENLTVNMASNSQNFFGLEEEIQEVLMEIIEGIF</sequence>
<dbReference type="InterPro" id="IPR002156">
    <property type="entry name" value="RNaseH_domain"/>
</dbReference>
<protein>
    <recommendedName>
        <fullName evidence="2">RNase H type-1 domain-containing protein</fullName>
    </recommendedName>
</protein>